<accession>W1DRA5</accession>
<sequence>MTIIRNNPQPRLAASVAYGDLLFLSGQTPKAMKTISFYKPVKYWRRSTRCWPRPGAISSTFSPRRSG</sequence>
<name>W1DRA5_KLEPN</name>
<reference evidence="1" key="1">
    <citation type="submission" date="2013-10" db="EMBL/GenBank/DDBJ databases">
        <title>Antibiotic resistance diversity of beta-lactamase producers in the General Hospital Vienna.</title>
        <authorList>
            <person name="Barisic I."/>
            <person name="Mitteregger D."/>
            <person name="Hirschl A.M."/>
            <person name="Noehammer C."/>
            <person name="Wiesinger-Mayr H."/>
        </authorList>
    </citation>
    <scope>NUCLEOTIDE SEQUENCE [LARGE SCALE GENOMIC DNA]</scope>
    <source>
        <strain evidence="1">IS43</strain>
    </source>
</reference>
<proteinExistence type="predicted"/>
<dbReference type="eggNOG" id="COG0251">
    <property type="taxonomic scope" value="Bacteria"/>
</dbReference>
<evidence type="ECO:0000313" key="1">
    <source>
        <dbReference type="EMBL" id="CDL11337.1"/>
    </source>
</evidence>
<evidence type="ECO:0000313" key="2">
    <source>
        <dbReference type="Proteomes" id="UP000019183"/>
    </source>
</evidence>
<dbReference type="AlphaFoldDB" id="W1DRA5"/>
<organism evidence="1 2">
    <name type="scientific">Klebsiella pneumoniae IS43</name>
    <dbReference type="NCBI Taxonomy" id="1432552"/>
    <lineage>
        <taxon>Bacteria</taxon>
        <taxon>Pseudomonadati</taxon>
        <taxon>Pseudomonadota</taxon>
        <taxon>Gammaproteobacteria</taxon>
        <taxon>Enterobacterales</taxon>
        <taxon>Enterobacteriaceae</taxon>
        <taxon>Klebsiella/Raoultella group</taxon>
        <taxon>Klebsiella</taxon>
        <taxon>Klebsiella pneumoniae complex</taxon>
    </lineage>
</organism>
<comment type="caution">
    <text evidence="1">The sequence shown here is derived from an EMBL/GenBank/DDBJ whole genome shotgun (WGS) entry which is preliminary data.</text>
</comment>
<keyword evidence="2" id="KW-1185">Reference proteome</keyword>
<dbReference type="Proteomes" id="UP000019183">
    <property type="component" value="Unassembled WGS sequence"/>
</dbReference>
<dbReference type="EMBL" id="CBWK010000640">
    <property type="protein sequence ID" value="CDL11337.1"/>
    <property type="molecule type" value="Genomic_DNA"/>
</dbReference>
<protein>
    <submittedName>
        <fullName evidence="1">Translation initiation inhibitor, yjgF family</fullName>
    </submittedName>
</protein>